<evidence type="ECO:0000313" key="3">
    <source>
        <dbReference type="Proteomes" id="UP000230796"/>
    </source>
</evidence>
<dbReference type="InterPro" id="IPR038054">
    <property type="entry name" value="LD_TPept-like_central_sf"/>
</dbReference>
<gene>
    <name evidence="2" type="ORF">COT87_02190</name>
</gene>
<dbReference type="PANTHER" id="PTHR35788">
    <property type="entry name" value="EXPORTED PROTEIN-RELATED"/>
    <property type="match status" value="1"/>
</dbReference>
<proteinExistence type="predicted"/>
<dbReference type="Pfam" id="PF04294">
    <property type="entry name" value="VanW"/>
    <property type="match status" value="1"/>
</dbReference>
<comment type="caution">
    <text evidence="2">The sequence shown here is derived from an EMBL/GenBank/DDBJ whole genome shotgun (WGS) entry which is preliminary data.</text>
</comment>
<dbReference type="PANTHER" id="PTHR35788:SF1">
    <property type="entry name" value="EXPORTED PROTEIN"/>
    <property type="match status" value="1"/>
</dbReference>
<dbReference type="Gene3D" id="3.10.20.800">
    <property type="match status" value="1"/>
</dbReference>
<feature type="domain" description="YoaR-like putative peptidoglycan binding" evidence="1">
    <location>
        <begin position="79"/>
        <end position="186"/>
    </location>
</feature>
<dbReference type="Proteomes" id="UP000230796">
    <property type="component" value="Unassembled WGS sequence"/>
</dbReference>
<reference evidence="3" key="1">
    <citation type="submission" date="2017-09" db="EMBL/GenBank/DDBJ databases">
        <title>Depth-based differentiation of microbial function through sediment-hosted aquifers and enrichment of novel symbionts in the deep terrestrial subsurface.</title>
        <authorList>
            <person name="Probst A.J."/>
            <person name="Ladd B."/>
            <person name="Jarett J.K."/>
            <person name="Geller-Mcgrath D.E."/>
            <person name="Sieber C.M.K."/>
            <person name="Emerson J.B."/>
            <person name="Anantharaman K."/>
            <person name="Thomas B.C."/>
            <person name="Malmstrom R."/>
            <person name="Stieglmeier M."/>
            <person name="Klingl A."/>
            <person name="Woyke T."/>
            <person name="Ryan C.M."/>
            <person name="Banfield J.F."/>
        </authorList>
    </citation>
    <scope>NUCLEOTIDE SEQUENCE [LARGE SCALE GENOMIC DNA]</scope>
</reference>
<dbReference type="InterPro" id="IPR007391">
    <property type="entry name" value="Vancomycin_resist_VanW"/>
</dbReference>
<evidence type="ECO:0000313" key="2">
    <source>
        <dbReference type="EMBL" id="PIR98917.1"/>
    </source>
</evidence>
<evidence type="ECO:0000259" key="1">
    <source>
        <dbReference type="Pfam" id="PF12229"/>
    </source>
</evidence>
<organism evidence="2 3">
    <name type="scientific">Candidatus Collierbacteria bacterium CG10_big_fil_rev_8_21_14_0_10_44_9</name>
    <dbReference type="NCBI Taxonomy" id="1974535"/>
    <lineage>
        <taxon>Bacteria</taxon>
        <taxon>Candidatus Collieribacteriota</taxon>
    </lineage>
</organism>
<accession>A0A2H0VII9</accession>
<protein>
    <recommendedName>
        <fullName evidence="1">YoaR-like putative peptidoglycan binding domain-containing protein</fullName>
    </recommendedName>
</protein>
<dbReference type="Pfam" id="PF12229">
    <property type="entry name" value="PG_binding_4"/>
    <property type="match status" value="2"/>
</dbReference>
<dbReference type="AlphaFoldDB" id="A0A2H0VII9"/>
<dbReference type="InterPro" id="IPR052913">
    <property type="entry name" value="Glycopeptide_resist_protein"/>
</dbReference>
<dbReference type="InterPro" id="IPR022029">
    <property type="entry name" value="YoaR-like_PG-bd"/>
</dbReference>
<sequence>MNKYKNIITFFLLGILTGIVLAVGVARVVWHSKFYPGVEIAGIKVAGLTREQARTILTDATDNYRAEFEFNGNSWRTPAKGIKFEIEATLNNAYRYGRKLEITDYLFLIINKKTNFPLVLSEGKTEKLEALITEIGGMIEISPIEPTVEIVGNKVNIINGKEGTVIDQKQLDNSLADNSRNLIKKPIIIRTIPIDPRLRVDQLTELKTRAEMLLDKEVIFILDDEKIKLGPKELIVFLATSGKSDLVNREVVKEYVERLSKGINKEPQDAKFEFRDGKVKEFVPGKDGVEVDLQPTAHGMQQAIEKLLEDDNKSEIVTIEVTKTPPKITTEKVNELGIRERIGRGESFYQHSIPNRIYNISLASSRLNSALIGQGEEVSFNGLVGEVSGATGYRPAYIISGGRTILGDGGGLCQVSTTMFRAAMSAGLPILERWGHAYRVSYYELNSKPGVDATVIAPSKDFRFRNDTPGHILIQTINDPKTLHLVIEIYGTSDGRVASMSEPKVWGITPSLTTIYQDDPSLPIGTSKQVDWAAPGAKISFEYKVVRNGETLIEKTFMTNYQPWASVYLRGTGI</sequence>
<name>A0A2H0VII9_9BACT</name>
<dbReference type="SUPFAM" id="SSF143985">
    <property type="entry name" value="L,D-transpeptidase pre-catalytic domain-like"/>
    <property type="match status" value="1"/>
</dbReference>
<feature type="domain" description="YoaR-like putative peptidoglycan binding" evidence="1">
    <location>
        <begin position="247"/>
        <end position="307"/>
    </location>
</feature>
<dbReference type="EMBL" id="PFAF01000044">
    <property type="protein sequence ID" value="PIR98917.1"/>
    <property type="molecule type" value="Genomic_DNA"/>
</dbReference>